<keyword evidence="1 3" id="KW-0547">Nucleotide-binding</keyword>
<dbReference type="PANTHER" id="PTHR19375">
    <property type="entry name" value="HEAT SHOCK PROTEIN 70KDA"/>
    <property type="match status" value="1"/>
</dbReference>
<dbReference type="InterPro" id="IPR029047">
    <property type="entry name" value="HSP70_peptide-bd_sf"/>
</dbReference>
<comment type="similarity">
    <text evidence="3">Belongs to the heat shock protein 70 family.</text>
</comment>
<keyword evidence="4" id="KW-0346">Stress response</keyword>
<protein>
    <submittedName>
        <fullName evidence="4">Heat shock protein 70</fullName>
    </submittedName>
</protein>
<dbReference type="EMBL" id="KY940820">
    <property type="protein sequence ID" value="ARP51796.1"/>
    <property type="molecule type" value="Genomic_RNA"/>
</dbReference>
<dbReference type="GO" id="GO:0140662">
    <property type="term" value="F:ATP-dependent protein folding chaperone"/>
    <property type="evidence" value="ECO:0007669"/>
    <property type="project" value="InterPro"/>
</dbReference>
<name>A0A5A4DPD3_9CLOS</name>
<accession>A0A5A4DPD3</accession>
<keyword evidence="2 3" id="KW-0067">ATP-binding</keyword>
<dbReference type="GO" id="GO:0005524">
    <property type="term" value="F:ATP binding"/>
    <property type="evidence" value="ECO:0007669"/>
    <property type="project" value="UniProtKB-KW"/>
</dbReference>
<dbReference type="Gene3D" id="3.30.420.40">
    <property type="match status" value="2"/>
</dbReference>
<evidence type="ECO:0000256" key="2">
    <source>
        <dbReference type="ARBA" id="ARBA00022840"/>
    </source>
</evidence>
<dbReference type="InterPro" id="IPR013126">
    <property type="entry name" value="Hsp_70_fam"/>
</dbReference>
<gene>
    <name evidence="4" type="primary">ORF3</name>
</gene>
<dbReference type="Gene3D" id="3.90.640.10">
    <property type="entry name" value="Actin, Chain A, domain 4"/>
    <property type="match status" value="1"/>
</dbReference>
<sequence length="549" mass="62186">MVDLGLDFGSTFSTISALIDGKFVELNMNGSPYIPTEMAIYDDKFLVIGSAAKLVHLKSDKYTIYYDLKRWVGVNSLNFERIRDKLKPKYNTIFQDSDCWMDGIGTVRRFLPVKSLIYYYIKNLVELFCEVKSIQPGRLNISVPADYSNLQRGYQKSLLKEIGFSVNQIVNEPSAAAIYSFFTNPDKEDILMYDFGGGTFDVSYVKILNGIMSVIDTSGDLYLGGRDIDNQLGKYLTNKTGKVFTPFILAKIKLDVSEDNKSVFDLPDENNESVRFDFNSSELNEIVRPFSQRSLNLLDDVVVRNNIRSCCIVMVGGSSLLSDVYNVVNEYASKHSFSVIRDRNLRLSVSYGCACLFQLQKSNNFTYIDVNSHPLYDVDFDFLPEIVVRKPMPIPYTHNVRKTNDTTIQTGINVFEGDKPFLLDADVLVKSTYSTDSVSRPGEGYFLNYRYSVDGDISVDITSIDGKIKKTFENSVVQEFKLNKLDLIQTQIGVGSEIVALVDLLKYYSTDEDIKHLDTKHPFLLNVAVEKLGGISEISRRLRDHLPFV</sequence>
<dbReference type="Pfam" id="PF00012">
    <property type="entry name" value="HSP70"/>
    <property type="match status" value="1"/>
</dbReference>
<dbReference type="PRINTS" id="PR00301">
    <property type="entry name" value="HEATSHOCK70"/>
</dbReference>
<dbReference type="SUPFAM" id="SSF53067">
    <property type="entry name" value="Actin-like ATPase domain"/>
    <property type="match status" value="2"/>
</dbReference>
<reference evidence="4" key="1">
    <citation type="submission" date="2017-03" db="EMBL/GenBank/DDBJ databases">
        <authorList>
            <person name="Rasool S."/>
            <person name="Al Rwahnih M."/>
            <person name="Naz S."/>
        </authorList>
    </citation>
    <scope>NUCLEOTIDE SEQUENCE</scope>
    <source>
        <strain evidence="4">Q4</strain>
    </source>
</reference>
<evidence type="ECO:0000313" key="4">
    <source>
        <dbReference type="EMBL" id="ARP51796.1"/>
    </source>
</evidence>
<evidence type="ECO:0000256" key="3">
    <source>
        <dbReference type="RuleBase" id="RU003322"/>
    </source>
</evidence>
<proteinExistence type="inferred from homology"/>
<dbReference type="SUPFAM" id="SSF100920">
    <property type="entry name" value="Heat shock protein 70kD (HSP70), peptide-binding domain"/>
    <property type="match status" value="1"/>
</dbReference>
<organism evidence="4">
    <name type="scientific">Grapevine leafroll-associated virus 7</name>
    <dbReference type="NCBI Taxonomy" id="217615"/>
    <lineage>
        <taxon>Viruses</taxon>
        <taxon>Riboviria</taxon>
        <taxon>Orthornavirae</taxon>
        <taxon>Kitrinoviricota</taxon>
        <taxon>Alsuviricetes</taxon>
        <taxon>Martellivirales</taxon>
        <taxon>Closteroviridae</taxon>
        <taxon>Velarivirus</taxon>
        <taxon>Velarivirus septemvitis</taxon>
    </lineage>
</organism>
<evidence type="ECO:0000256" key="1">
    <source>
        <dbReference type="ARBA" id="ARBA00022741"/>
    </source>
</evidence>
<dbReference type="InterPro" id="IPR043129">
    <property type="entry name" value="ATPase_NBD"/>
</dbReference>